<dbReference type="AlphaFoldDB" id="A0A9D4ZI57"/>
<proteinExistence type="inferred from homology"/>
<dbReference type="OrthoDB" id="6220758at2759"/>
<evidence type="ECO:0000313" key="3">
    <source>
        <dbReference type="Proteomes" id="UP000886520"/>
    </source>
</evidence>
<protein>
    <recommendedName>
        <fullName evidence="4">Actin-related protein 6</fullName>
    </recommendedName>
</protein>
<dbReference type="Pfam" id="PF00022">
    <property type="entry name" value="Actin"/>
    <property type="match status" value="1"/>
</dbReference>
<dbReference type="Proteomes" id="UP000886520">
    <property type="component" value="Chromosome 8"/>
</dbReference>
<organism evidence="2 3">
    <name type="scientific">Adiantum capillus-veneris</name>
    <name type="common">Maidenhair fern</name>
    <dbReference type="NCBI Taxonomy" id="13818"/>
    <lineage>
        <taxon>Eukaryota</taxon>
        <taxon>Viridiplantae</taxon>
        <taxon>Streptophyta</taxon>
        <taxon>Embryophyta</taxon>
        <taxon>Tracheophyta</taxon>
        <taxon>Polypodiopsida</taxon>
        <taxon>Polypodiidae</taxon>
        <taxon>Polypodiales</taxon>
        <taxon>Pteridineae</taxon>
        <taxon>Pteridaceae</taxon>
        <taxon>Vittarioideae</taxon>
        <taxon>Adiantum</taxon>
    </lineage>
</organism>
<keyword evidence="3" id="KW-1185">Reference proteome</keyword>
<dbReference type="SUPFAM" id="SSF53067">
    <property type="entry name" value="Actin-like ATPase domain"/>
    <property type="match status" value="2"/>
</dbReference>
<dbReference type="InterPro" id="IPR043129">
    <property type="entry name" value="ATPase_NBD"/>
</dbReference>
<comment type="similarity">
    <text evidence="1">Belongs to the actin family.</text>
</comment>
<dbReference type="Gene3D" id="2.30.36.70">
    <property type="entry name" value="Actin, Chain A, domain 2"/>
    <property type="match status" value="1"/>
</dbReference>
<name>A0A9D4ZI57_ADICA</name>
<dbReference type="Gene3D" id="3.90.640.10">
    <property type="entry name" value="Actin, Chain A, domain 4"/>
    <property type="match status" value="1"/>
</dbReference>
<dbReference type="CDD" id="cd10210">
    <property type="entry name" value="ASKHA_NBD_Arp6"/>
    <property type="match status" value="1"/>
</dbReference>
<accession>A0A9D4ZI57</accession>
<evidence type="ECO:0000256" key="1">
    <source>
        <dbReference type="RuleBase" id="RU000487"/>
    </source>
</evidence>
<sequence>MTRASVGAGGGGGGGGGGVSLKAVVLDNGAGWCKAGVAGSENPEALVPNCVARPHSGKQRWLVADQVLACDELQRLGIRRPADRGYLIASELQKEIWERIFRTLLKIRPSETSLLLIEPPFTLPSIQKLTDELIFEEFGFRSLFVADPASMTHHYLQHRNPDSDLARSRCSLIVDSGFSFTHTSPVVYNVTCNAAVKRIDLGGKALTNYLKELVSYRTLNMMDEQWIMEDVKEKLCYCSLDVASDMNIARKVGAENYIRCNYILPDGLHFKRGIVKNPDVVPLAYRHLSLPESTNTPKSQGDMPMAKDEKVTVPNAQELTVTNERFLVPEMLFHPADLGMNQAGIAECIVRAVSACHRDLQPLLYKSVVLTGGTTKLPGFKERLELELRPMVPAEYDLKVHALDNPIVAPWRGGSLFASSEEFESCSITKGLHTKWQHFGHANKNG</sequence>
<dbReference type="InterPro" id="IPR004000">
    <property type="entry name" value="Actin"/>
</dbReference>
<evidence type="ECO:0000313" key="2">
    <source>
        <dbReference type="EMBL" id="KAI5076463.1"/>
    </source>
</evidence>
<comment type="caution">
    <text evidence="2">The sequence shown here is derived from an EMBL/GenBank/DDBJ whole genome shotgun (WGS) entry which is preliminary data.</text>
</comment>
<dbReference type="SMART" id="SM00268">
    <property type="entry name" value="ACTIN"/>
    <property type="match status" value="1"/>
</dbReference>
<dbReference type="Gene3D" id="3.30.420.40">
    <property type="match status" value="2"/>
</dbReference>
<evidence type="ECO:0008006" key="4">
    <source>
        <dbReference type="Google" id="ProtNLM"/>
    </source>
</evidence>
<reference evidence="2" key="1">
    <citation type="submission" date="2021-01" db="EMBL/GenBank/DDBJ databases">
        <title>Adiantum capillus-veneris genome.</title>
        <authorList>
            <person name="Fang Y."/>
            <person name="Liao Q."/>
        </authorList>
    </citation>
    <scope>NUCLEOTIDE SEQUENCE</scope>
    <source>
        <strain evidence="2">H3</strain>
        <tissue evidence="2">Leaf</tissue>
    </source>
</reference>
<dbReference type="PANTHER" id="PTHR11937">
    <property type="entry name" value="ACTIN"/>
    <property type="match status" value="1"/>
</dbReference>
<dbReference type="EMBL" id="JABFUD020000008">
    <property type="protein sequence ID" value="KAI5076463.1"/>
    <property type="molecule type" value="Genomic_DNA"/>
</dbReference>
<gene>
    <name evidence="2" type="ORF">GOP47_0008528</name>
</gene>